<evidence type="ECO:0000256" key="1">
    <source>
        <dbReference type="ARBA" id="ARBA00004651"/>
    </source>
</evidence>
<protein>
    <submittedName>
        <fullName evidence="4">Voltage-gated potassium channel</fullName>
    </submittedName>
</protein>
<feature type="transmembrane region" description="Helical" evidence="2">
    <location>
        <begin position="12"/>
        <end position="36"/>
    </location>
</feature>
<dbReference type="Proteomes" id="UP000219546">
    <property type="component" value="Unassembled WGS sequence"/>
</dbReference>
<comment type="subcellular location">
    <subcellularLocation>
        <location evidence="1">Cell membrane</location>
        <topology evidence="1">Multi-pass membrane protein</topology>
    </subcellularLocation>
</comment>
<dbReference type="GO" id="GO:0005886">
    <property type="term" value="C:plasma membrane"/>
    <property type="evidence" value="ECO:0007669"/>
    <property type="project" value="UniProtKB-SubCell"/>
</dbReference>
<keyword evidence="4" id="KW-0813">Transport</keyword>
<dbReference type="Gene3D" id="3.40.50.720">
    <property type="entry name" value="NAD(P)-binding Rossmann-like Domain"/>
    <property type="match status" value="1"/>
</dbReference>
<dbReference type="GO" id="GO:0034220">
    <property type="term" value="P:monoatomic ion transmembrane transport"/>
    <property type="evidence" value="ECO:0007669"/>
    <property type="project" value="UniProtKB-KW"/>
</dbReference>
<keyword evidence="2" id="KW-1133">Transmembrane helix</keyword>
<organism evidence="4 5">
    <name type="scientific">Bacillus oleivorans</name>
    <dbReference type="NCBI Taxonomy" id="1448271"/>
    <lineage>
        <taxon>Bacteria</taxon>
        <taxon>Bacillati</taxon>
        <taxon>Bacillota</taxon>
        <taxon>Bacilli</taxon>
        <taxon>Bacillales</taxon>
        <taxon>Bacillaceae</taxon>
        <taxon>Bacillus</taxon>
    </lineage>
</organism>
<dbReference type="PROSITE" id="PS51201">
    <property type="entry name" value="RCK_N"/>
    <property type="match status" value="1"/>
</dbReference>
<evidence type="ECO:0000259" key="3">
    <source>
        <dbReference type="PROSITE" id="PS51201"/>
    </source>
</evidence>
<evidence type="ECO:0000256" key="2">
    <source>
        <dbReference type="SAM" id="Phobius"/>
    </source>
</evidence>
<evidence type="ECO:0000313" key="5">
    <source>
        <dbReference type="Proteomes" id="UP000219546"/>
    </source>
</evidence>
<keyword evidence="4" id="KW-0407">Ion channel</keyword>
<feature type="domain" description="RCK N-terminal" evidence="3">
    <location>
        <begin position="114"/>
        <end position="239"/>
    </location>
</feature>
<accession>A0A285D695</accession>
<keyword evidence="2" id="KW-0812">Transmembrane</keyword>
<gene>
    <name evidence="4" type="ORF">SAMN05877753_11157</name>
</gene>
<dbReference type="GO" id="GO:0006813">
    <property type="term" value="P:potassium ion transport"/>
    <property type="evidence" value="ECO:0007669"/>
    <property type="project" value="InterPro"/>
</dbReference>
<dbReference type="EMBL" id="OAOP01000011">
    <property type="protein sequence ID" value="SNX75185.1"/>
    <property type="molecule type" value="Genomic_DNA"/>
</dbReference>
<sequence length="340" mass="38051">MTDRFFLLFLRLPLVGRVLCIASISIVFFGIVIHFVEPNVFPTIFDGIWWAIITASTIGYGDFVPTTFEGKMVGIALIVVGAGFVSTYFVSLATTAVQRQNAVNEGKVAYVGKKDHMIIVGWNERSRYIIKEMTKLYPRLRIVLIDHTLREKPMPDIHVHFIHGSADQDHILQKAGIDEAHTVIITADPSVSEVQSDMRTILQLIAVKGCNREIYCVVEILTKQQVNNAIRAGADEIIESNYLTGSVLMNTLVNHGISKALSSILTQHHGSKVEFIELPDDLIDLPFSMIIQKFFQDEMLVIGIKKRGETLVNPPFDTKVETGDELLLIRGHYKNKSSNS</sequence>
<dbReference type="Pfam" id="PF02254">
    <property type="entry name" value="TrkA_N"/>
    <property type="match status" value="1"/>
</dbReference>
<dbReference type="RefSeq" id="WP_097160327.1">
    <property type="nucleotide sequence ID" value="NZ_JBEPMQ010000014.1"/>
</dbReference>
<dbReference type="InterPro" id="IPR036291">
    <property type="entry name" value="NAD(P)-bd_dom_sf"/>
</dbReference>
<dbReference type="InterPro" id="IPR013099">
    <property type="entry name" value="K_chnl_dom"/>
</dbReference>
<dbReference type="SUPFAM" id="SSF81324">
    <property type="entry name" value="Voltage-gated potassium channels"/>
    <property type="match status" value="1"/>
</dbReference>
<dbReference type="Gene3D" id="1.10.287.70">
    <property type="match status" value="1"/>
</dbReference>
<dbReference type="Pfam" id="PF07885">
    <property type="entry name" value="Ion_trans_2"/>
    <property type="match status" value="1"/>
</dbReference>
<dbReference type="InterPro" id="IPR050721">
    <property type="entry name" value="Trk_Ktr_HKT_K-transport"/>
</dbReference>
<dbReference type="OrthoDB" id="9785285at2"/>
<keyword evidence="2" id="KW-0472">Membrane</keyword>
<dbReference type="PANTHER" id="PTHR43833:SF9">
    <property type="entry name" value="POTASSIUM CHANNEL PROTEIN YUGO-RELATED"/>
    <property type="match status" value="1"/>
</dbReference>
<dbReference type="InterPro" id="IPR003148">
    <property type="entry name" value="RCK_N"/>
</dbReference>
<feature type="transmembrane region" description="Helical" evidence="2">
    <location>
        <begin position="72"/>
        <end position="91"/>
    </location>
</feature>
<proteinExistence type="predicted"/>
<evidence type="ECO:0000313" key="4">
    <source>
        <dbReference type="EMBL" id="SNX75185.1"/>
    </source>
</evidence>
<dbReference type="SUPFAM" id="SSF51735">
    <property type="entry name" value="NAD(P)-binding Rossmann-fold domains"/>
    <property type="match status" value="1"/>
</dbReference>
<keyword evidence="4" id="KW-0406">Ion transport</keyword>
<reference evidence="4 5" key="1">
    <citation type="submission" date="2017-08" db="EMBL/GenBank/DDBJ databases">
        <authorList>
            <person name="de Groot N.N."/>
        </authorList>
    </citation>
    <scope>NUCLEOTIDE SEQUENCE [LARGE SCALE GENOMIC DNA]</scope>
    <source>
        <strain evidence="4 5">JC228</strain>
    </source>
</reference>
<keyword evidence="5" id="KW-1185">Reference proteome</keyword>
<dbReference type="PANTHER" id="PTHR43833">
    <property type="entry name" value="POTASSIUM CHANNEL PROTEIN 2-RELATED-RELATED"/>
    <property type="match status" value="1"/>
</dbReference>
<name>A0A285D695_9BACI</name>
<dbReference type="AlphaFoldDB" id="A0A285D695"/>